<reference evidence="1" key="1">
    <citation type="submission" date="2020-02" db="EMBL/GenBank/DDBJ databases">
        <title>Draft genome sequence of Candidatus Afipia apatlaquensis IBT-C3, a potential strain for decolorization of textile dyes.</title>
        <authorList>
            <person name="Sanchez-Reyes A."/>
            <person name="Breton-Deval L."/>
            <person name="Mangelson H."/>
            <person name="Sanchez-Flores A."/>
        </authorList>
    </citation>
    <scope>NUCLEOTIDE SEQUENCE [LARGE SCALE GENOMIC DNA]</scope>
    <source>
        <strain evidence="1">IBT-C3</strain>
    </source>
</reference>
<dbReference type="SUPFAM" id="SSF51703">
    <property type="entry name" value="Cobalamin (vitamin B12)-dependent enzymes"/>
    <property type="match status" value="1"/>
</dbReference>
<protein>
    <submittedName>
        <fullName evidence="1">Methylmalonyl-CoA mutase</fullName>
    </submittedName>
</protein>
<accession>A0A7C9VDC2</accession>
<comment type="caution">
    <text evidence="1">The sequence shown here is derived from an EMBL/GenBank/DDBJ whole genome shotgun (WGS) entry which is preliminary data.</text>
</comment>
<gene>
    <name evidence="1" type="ORF">G4V63_03620</name>
</gene>
<organism evidence="1 2">
    <name type="scientific">Candidatus Afipia apatlaquensis</name>
    <dbReference type="NCBI Taxonomy" id="2712852"/>
    <lineage>
        <taxon>Bacteria</taxon>
        <taxon>Pseudomonadati</taxon>
        <taxon>Pseudomonadota</taxon>
        <taxon>Alphaproteobacteria</taxon>
        <taxon>Hyphomicrobiales</taxon>
        <taxon>Nitrobacteraceae</taxon>
        <taxon>Afipia</taxon>
    </lineage>
</organism>
<dbReference type="InterPro" id="IPR016176">
    <property type="entry name" value="Cbl-dep_enz_cat"/>
</dbReference>
<keyword evidence="2" id="KW-1185">Reference proteome</keyword>
<feature type="non-terminal residue" evidence="1">
    <location>
        <position position="62"/>
    </location>
</feature>
<evidence type="ECO:0000313" key="2">
    <source>
        <dbReference type="Proteomes" id="UP000480266"/>
    </source>
</evidence>
<proteinExistence type="predicted"/>
<name>A0A7C9VDC2_9BRAD</name>
<dbReference type="Proteomes" id="UP000480266">
    <property type="component" value="Unassembled WGS sequence"/>
</dbReference>
<dbReference type="EMBL" id="JAAMRR010000183">
    <property type="protein sequence ID" value="NGX94346.1"/>
    <property type="molecule type" value="Genomic_DNA"/>
</dbReference>
<dbReference type="GO" id="GO:0003824">
    <property type="term" value="F:catalytic activity"/>
    <property type="evidence" value="ECO:0007669"/>
    <property type="project" value="InterPro"/>
</dbReference>
<dbReference type="Gene3D" id="1.10.196.20">
    <property type="match status" value="1"/>
</dbReference>
<sequence>MSTETDALTLAADFAPATRDDWRKLADGVLKGAPFDKLVGKTYDGLRIDPIYERARNATAIP</sequence>
<dbReference type="AlphaFoldDB" id="A0A7C9VDC2"/>
<dbReference type="GO" id="GO:0031419">
    <property type="term" value="F:cobalamin binding"/>
    <property type="evidence" value="ECO:0007669"/>
    <property type="project" value="InterPro"/>
</dbReference>
<dbReference type="InterPro" id="IPR024067">
    <property type="entry name" value="Me-malonyl-CoA_mutase_sm_su_N"/>
</dbReference>
<evidence type="ECO:0000313" key="1">
    <source>
        <dbReference type="EMBL" id="NGX94346.1"/>
    </source>
</evidence>